<dbReference type="PANTHER" id="PTHR18968">
    <property type="entry name" value="THIAMINE PYROPHOSPHATE ENZYMES"/>
    <property type="match status" value="1"/>
</dbReference>
<dbReference type="SUPFAM" id="SSF52518">
    <property type="entry name" value="Thiamin diphosphate-binding fold (THDP-binding)"/>
    <property type="match status" value="1"/>
</dbReference>
<accession>A0ABT1DDQ2</accession>
<gene>
    <name evidence="5" type="ORF">JYK14_23415</name>
</gene>
<dbReference type="Proteomes" id="UP001523392">
    <property type="component" value="Unassembled WGS sequence"/>
</dbReference>
<dbReference type="Gene3D" id="3.40.50.1220">
    <property type="entry name" value="TPP-binding domain"/>
    <property type="match status" value="1"/>
</dbReference>
<dbReference type="InterPro" id="IPR000399">
    <property type="entry name" value="TPP-bd_CS"/>
</dbReference>
<feature type="domain" description="Thiamine pyrophosphate enzyme central" evidence="3">
    <location>
        <begin position="11"/>
        <end position="95"/>
    </location>
</feature>
<evidence type="ECO:0000259" key="3">
    <source>
        <dbReference type="Pfam" id="PF00205"/>
    </source>
</evidence>
<protein>
    <submittedName>
        <fullName evidence="5">Thiamine pyrophosphate-dependent enzyme</fullName>
    </submittedName>
</protein>
<dbReference type="PANTHER" id="PTHR18968:SF129">
    <property type="entry name" value="ACETOLACTATE SYNTHASE"/>
    <property type="match status" value="1"/>
</dbReference>
<proteinExistence type="inferred from homology"/>
<sequence>PAAAPAGPALAEAKRLLAEARRPVLVAGLEATAPESCAALRALAAALGCPVLVTYKAKGVVPDADPLFAGVFTGGEAEAPILREADLILLAGADPVEFIPQPWRYAVPMIDCGTAPRPLHYRAPAAGLYGALAPSFAALAEGAARSAWEVGEIAAHRTAWAARLANAPGGNRGLSPQAVVELAQAACRRAGRDPRVSVDAGAHMFPCTSFWQAERPGDLLISNGLATMGFALPAGIAAALHDPARGALAFTGDGGLLMALGELATATALGVKLVVVVFNDATLSLIDIKKGGRELPGGALGWPQADFAGAMRSLGGIGLSARGEAEYAAALEEALAAPGPALVDVLVDPGSYPAQIKALRG</sequence>
<keyword evidence="2" id="KW-0786">Thiamine pyrophosphate</keyword>
<dbReference type="EMBL" id="JAFIRR010000170">
    <property type="protein sequence ID" value="MCO6419085.1"/>
    <property type="molecule type" value="Genomic_DNA"/>
</dbReference>
<dbReference type="Pfam" id="PF02775">
    <property type="entry name" value="TPP_enzyme_C"/>
    <property type="match status" value="1"/>
</dbReference>
<dbReference type="InterPro" id="IPR011766">
    <property type="entry name" value="TPP_enzyme_TPP-bd"/>
</dbReference>
<reference evidence="5 6" key="1">
    <citation type="submission" date="2021-12" db="EMBL/GenBank/DDBJ databases">
        <title>Siccirubricoccus leaddurans sp. nov., a high concentration Zn2+ tolerance bacterium.</title>
        <authorList>
            <person name="Cao Y."/>
        </authorList>
    </citation>
    <scope>NUCLEOTIDE SEQUENCE [LARGE SCALE GENOMIC DNA]</scope>
    <source>
        <strain evidence="5 6">KC 17139</strain>
    </source>
</reference>
<evidence type="ECO:0000313" key="6">
    <source>
        <dbReference type="Proteomes" id="UP001523392"/>
    </source>
</evidence>
<comment type="similarity">
    <text evidence="1">Belongs to the TPP enzyme family.</text>
</comment>
<evidence type="ECO:0000256" key="1">
    <source>
        <dbReference type="ARBA" id="ARBA00007812"/>
    </source>
</evidence>
<evidence type="ECO:0000259" key="4">
    <source>
        <dbReference type="Pfam" id="PF02775"/>
    </source>
</evidence>
<dbReference type="PROSITE" id="PS00187">
    <property type="entry name" value="TPP_ENZYMES"/>
    <property type="match status" value="1"/>
</dbReference>
<dbReference type="CDD" id="cd00568">
    <property type="entry name" value="TPP_enzymes"/>
    <property type="match status" value="1"/>
</dbReference>
<dbReference type="SUPFAM" id="SSF52467">
    <property type="entry name" value="DHS-like NAD/FAD-binding domain"/>
    <property type="match status" value="1"/>
</dbReference>
<dbReference type="InterPro" id="IPR045229">
    <property type="entry name" value="TPP_enz"/>
</dbReference>
<comment type="caution">
    <text evidence="5">The sequence shown here is derived from an EMBL/GenBank/DDBJ whole genome shotgun (WGS) entry which is preliminary data.</text>
</comment>
<dbReference type="Gene3D" id="3.40.50.970">
    <property type="match status" value="1"/>
</dbReference>
<dbReference type="InterPro" id="IPR029061">
    <property type="entry name" value="THDP-binding"/>
</dbReference>
<dbReference type="InterPro" id="IPR029035">
    <property type="entry name" value="DHS-like_NAD/FAD-binding_dom"/>
</dbReference>
<evidence type="ECO:0000313" key="5">
    <source>
        <dbReference type="EMBL" id="MCO6419085.1"/>
    </source>
</evidence>
<organism evidence="5 6">
    <name type="scientific">Siccirubricoccus soli</name>
    <dbReference type="NCBI Taxonomy" id="2899147"/>
    <lineage>
        <taxon>Bacteria</taxon>
        <taxon>Pseudomonadati</taxon>
        <taxon>Pseudomonadota</taxon>
        <taxon>Alphaproteobacteria</taxon>
        <taxon>Acetobacterales</taxon>
        <taxon>Roseomonadaceae</taxon>
        <taxon>Siccirubricoccus</taxon>
    </lineage>
</organism>
<feature type="domain" description="Thiamine pyrophosphate enzyme TPP-binding" evidence="4">
    <location>
        <begin position="199"/>
        <end position="345"/>
    </location>
</feature>
<feature type="non-terminal residue" evidence="5">
    <location>
        <position position="1"/>
    </location>
</feature>
<evidence type="ECO:0000256" key="2">
    <source>
        <dbReference type="ARBA" id="ARBA00023052"/>
    </source>
</evidence>
<name>A0ABT1DDQ2_9PROT</name>
<dbReference type="Pfam" id="PF00205">
    <property type="entry name" value="TPP_enzyme_M"/>
    <property type="match status" value="1"/>
</dbReference>
<dbReference type="RefSeq" id="WP_252955709.1">
    <property type="nucleotide sequence ID" value="NZ_JAFIRR010000170.1"/>
</dbReference>
<dbReference type="InterPro" id="IPR012000">
    <property type="entry name" value="Thiamin_PyroP_enz_cen_dom"/>
</dbReference>
<keyword evidence="6" id="KW-1185">Reference proteome</keyword>